<evidence type="ECO:0000256" key="4">
    <source>
        <dbReference type="ARBA" id="ARBA00023136"/>
    </source>
</evidence>
<reference evidence="7 8" key="1">
    <citation type="journal article" date="2020" name="Microb. Ecol.">
        <title>Ecogenomics of the Marine Benthic Filamentous Cyanobacterium Adonisia.</title>
        <authorList>
            <person name="Walter J.M."/>
            <person name="Coutinho F.H."/>
            <person name="Leomil L."/>
            <person name="Hargreaves P.I."/>
            <person name="Campeao M.E."/>
            <person name="Vieira V.V."/>
            <person name="Silva B.S."/>
            <person name="Fistarol G.O."/>
            <person name="Salomon P.S."/>
            <person name="Sawabe T."/>
            <person name="Mino S."/>
            <person name="Hosokawa M."/>
            <person name="Miyashita H."/>
            <person name="Maruyama F."/>
            <person name="van Verk M.C."/>
            <person name="Dutilh B.E."/>
            <person name="Thompson C.C."/>
            <person name="Thompson F.L."/>
        </authorList>
    </citation>
    <scope>NUCLEOTIDE SEQUENCE [LARGE SCALE GENOMIC DNA]</scope>
    <source>
        <strain evidence="7 8">CCMR0081</strain>
    </source>
</reference>
<evidence type="ECO:0000256" key="1">
    <source>
        <dbReference type="ARBA" id="ARBA00004141"/>
    </source>
</evidence>
<feature type="transmembrane region" description="Helical" evidence="5">
    <location>
        <begin position="123"/>
        <end position="144"/>
    </location>
</feature>
<feature type="transmembrane region" description="Helical" evidence="5">
    <location>
        <begin position="12"/>
        <end position="38"/>
    </location>
</feature>
<evidence type="ECO:0000313" key="7">
    <source>
        <dbReference type="EMBL" id="NEZ56076.1"/>
    </source>
</evidence>
<keyword evidence="2 5" id="KW-0812">Transmembrane</keyword>
<evidence type="ECO:0000313" key="8">
    <source>
        <dbReference type="Proteomes" id="UP000481033"/>
    </source>
</evidence>
<dbReference type="EMBL" id="QXHD01000004">
    <property type="protein sequence ID" value="NEZ56076.1"/>
    <property type="molecule type" value="Genomic_DNA"/>
</dbReference>
<evidence type="ECO:0000256" key="3">
    <source>
        <dbReference type="ARBA" id="ARBA00022989"/>
    </source>
</evidence>
<dbReference type="AlphaFoldDB" id="A0A6M0RIQ5"/>
<proteinExistence type="predicted"/>
<gene>
    <name evidence="7" type="ORF">DXZ20_10410</name>
</gene>
<feature type="domain" description="DUF3592" evidence="6">
    <location>
        <begin position="158"/>
        <end position="227"/>
    </location>
</feature>
<keyword evidence="4 5" id="KW-0472">Membrane</keyword>
<feature type="transmembrane region" description="Helical" evidence="5">
    <location>
        <begin position="58"/>
        <end position="83"/>
    </location>
</feature>
<dbReference type="Proteomes" id="UP000481033">
    <property type="component" value="Unassembled WGS sequence"/>
</dbReference>
<dbReference type="Pfam" id="PF12158">
    <property type="entry name" value="DUF3592"/>
    <property type="match status" value="1"/>
</dbReference>
<keyword evidence="3 5" id="KW-1133">Transmembrane helix</keyword>
<evidence type="ECO:0000256" key="2">
    <source>
        <dbReference type="ARBA" id="ARBA00022692"/>
    </source>
</evidence>
<sequence>MSQAKTTPSVEIFLHLSLLLSWVVPIPFIDILVPIIIWQATKKQSPQIEPHARNAINWLISSTVYSVVLLVTLVGTILLPVLWGLRFVFPIIAAIQASKGKTWKYPLAIDFLGSKPEKQLQRAAIGFLSLVVIPVAALLGSIVWQNNRVSWLDSLSPTTGTVSQVNEKTDEYGDTLYRPVVEFEGPNGDLYDVSPLGWTGSPTYKKGESVGVLYTPTEPQRAIIDSWSEKWSMVTVALVLSAIVFGFSLIPSIFCLIVQRFSP</sequence>
<comment type="caution">
    <text evidence="7">The sequence shown here is derived from an EMBL/GenBank/DDBJ whole genome shotgun (WGS) entry which is preliminary data.</text>
</comment>
<organism evidence="7 8">
    <name type="scientific">Adonisia turfae CCMR0081</name>
    <dbReference type="NCBI Taxonomy" id="2292702"/>
    <lineage>
        <taxon>Bacteria</taxon>
        <taxon>Bacillati</taxon>
        <taxon>Cyanobacteriota</taxon>
        <taxon>Adonisia</taxon>
        <taxon>Adonisia turfae</taxon>
    </lineage>
</organism>
<name>A0A6M0RIQ5_9CYAN</name>
<keyword evidence="8" id="KW-1185">Reference proteome</keyword>
<dbReference type="InterPro" id="IPR019109">
    <property type="entry name" value="MamF_MmsF"/>
</dbReference>
<comment type="subcellular location">
    <subcellularLocation>
        <location evidence="1">Membrane</location>
        <topology evidence="1">Multi-pass membrane protein</topology>
    </subcellularLocation>
</comment>
<evidence type="ECO:0000259" key="6">
    <source>
        <dbReference type="Pfam" id="PF12158"/>
    </source>
</evidence>
<dbReference type="Pfam" id="PF09685">
    <property type="entry name" value="MamF_MmsF"/>
    <property type="match status" value="1"/>
</dbReference>
<protein>
    <submittedName>
        <fullName evidence="7">DUF4870 domain-containing protein</fullName>
    </submittedName>
</protein>
<evidence type="ECO:0000256" key="5">
    <source>
        <dbReference type="SAM" id="Phobius"/>
    </source>
</evidence>
<dbReference type="RefSeq" id="WP_163698003.1">
    <property type="nucleotide sequence ID" value="NZ_QXHD01000004.1"/>
</dbReference>
<accession>A0A6M0RIQ5</accession>
<dbReference type="InterPro" id="IPR021994">
    <property type="entry name" value="DUF3592"/>
</dbReference>
<feature type="transmembrane region" description="Helical" evidence="5">
    <location>
        <begin position="236"/>
        <end position="258"/>
    </location>
</feature>